<reference evidence="14" key="1">
    <citation type="journal article" date="2019" name="Int. J. Syst. Evol. Microbiol.">
        <title>The Global Catalogue of Microorganisms (GCM) 10K type strain sequencing project: providing services to taxonomists for standard genome sequencing and annotation.</title>
        <authorList>
            <consortium name="The Broad Institute Genomics Platform"/>
            <consortium name="The Broad Institute Genome Sequencing Center for Infectious Disease"/>
            <person name="Wu L."/>
            <person name="Ma J."/>
        </authorList>
    </citation>
    <scope>NUCLEOTIDE SEQUENCE [LARGE SCALE GENOMIC DNA]</scope>
    <source>
        <strain evidence="14">JCM 13002</strain>
    </source>
</reference>
<evidence type="ECO:0000313" key="14">
    <source>
        <dbReference type="Proteomes" id="UP001499987"/>
    </source>
</evidence>
<dbReference type="Pfam" id="PF02518">
    <property type="entry name" value="HATPase_c"/>
    <property type="match status" value="1"/>
</dbReference>
<dbReference type="PANTHER" id="PTHR24421">
    <property type="entry name" value="NITRATE/NITRITE SENSOR PROTEIN NARX-RELATED"/>
    <property type="match status" value="1"/>
</dbReference>
<evidence type="ECO:0000256" key="3">
    <source>
        <dbReference type="ARBA" id="ARBA00022553"/>
    </source>
</evidence>
<dbReference type="Pfam" id="PF07730">
    <property type="entry name" value="HisKA_3"/>
    <property type="match status" value="1"/>
</dbReference>
<keyword evidence="5" id="KW-0547">Nucleotide-binding</keyword>
<evidence type="ECO:0000259" key="11">
    <source>
        <dbReference type="Pfam" id="PF02518"/>
    </source>
</evidence>
<feature type="compositionally biased region" description="Gly residues" evidence="9">
    <location>
        <begin position="391"/>
        <end position="404"/>
    </location>
</feature>
<keyword evidence="14" id="KW-1185">Reference proteome</keyword>
<dbReference type="EMBL" id="BAAALD010000038">
    <property type="protein sequence ID" value="GAA1092763.1"/>
    <property type="molecule type" value="Genomic_DNA"/>
</dbReference>
<protein>
    <recommendedName>
        <fullName evidence="2">histidine kinase</fullName>
        <ecNumber evidence="2">2.7.13.3</ecNumber>
    </recommendedName>
</protein>
<feature type="transmembrane region" description="Helical" evidence="10">
    <location>
        <begin position="20"/>
        <end position="40"/>
    </location>
</feature>
<feature type="transmembrane region" description="Helical" evidence="10">
    <location>
        <begin position="114"/>
        <end position="133"/>
    </location>
</feature>
<gene>
    <name evidence="13" type="ORF">GCM10009663_40620</name>
</gene>
<keyword evidence="6 13" id="KW-0418">Kinase</keyword>
<feature type="transmembrane region" description="Helical" evidence="10">
    <location>
        <begin position="47"/>
        <end position="66"/>
    </location>
</feature>
<dbReference type="PANTHER" id="PTHR24421:SF10">
    <property type="entry name" value="NITRATE_NITRITE SENSOR PROTEIN NARQ"/>
    <property type="match status" value="1"/>
</dbReference>
<feature type="region of interest" description="Disordered" evidence="9">
    <location>
        <begin position="369"/>
        <end position="404"/>
    </location>
</feature>
<feature type="transmembrane region" description="Helical" evidence="10">
    <location>
        <begin position="86"/>
        <end position="107"/>
    </location>
</feature>
<dbReference type="InterPro" id="IPR003594">
    <property type="entry name" value="HATPase_dom"/>
</dbReference>
<accession>A0ABP4E7K3</accession>
<proteinExistence type="predicted"/>
<dbReference type="GO" id="GO:0016301">
    <property type="term" value="F:kinase activity"/>
    <property type="evidence" value="ECO:0007669"/>
    <property type="project" value="UniProtKB-KW"/>
</dbReference>
<feature type="domain" description="Signal transduction histidine kinase subgroup 3 dimerisation and phosphoacceptor" evidence="12">
    <location>
        <begin position="192"/>
        <end position="258"/>
    </location>
</feature>
<name>A0ABP4E7K3_9ACTN</name>
<keyword evidence="10" id="KW-1133">Transmembrane helix</keyword>
<keyword evidence="10" id="KW-0812">Transmembrane</keyword>
<dbReference type="EC" id="2.7.13.3" evidence="2"/>
<comment type="catalytic activity">
    <reaction evidence="1">
        <text>ATP + protein L-histidine = ADP + protein N-phospho-L-histidine.</text>
        <dbReference type="EC" id="2.7.13.3"/>
    </reaction>
</comment>
<dbReference type="RefSeq" id="WP_344625075.1">
    <property type="nucleotide sequence ID" value="NZ_BAAALD010000038.1"/>
</dbReference>
<sequence length="404" mass="42538">MTDEPPPWQPPWVRAAKAGWPVASSVLVAVAQLAGTGAAARHQGGRLPLDALGYLLLLLGPVLLLFRQRRPVAVVVGTTVVTVAYLLAGYPYGPVFLSLVVAFCAAVKRGHRRAAWACAGAFYAAHLLISFAVPQDWLRGPAARPNGWQELGIAAWLLLVMAVAEILRFRAERMEAVRAAAEQARRRRADEERLRMARELHDILAHSISLIHVQAGVALELLDTRPEQARTALTTIKAASKEALGEVRQVLGTLRGPDAAAPRSPAPGLDRLDELAEQARQAGLAVSVQSRGRARSLPAGLDLTAFRIVQEALTNVIRHSAARSADVLLDWSGEGLAVRIDDPGPAGAGEPGGSGSGLIGMRERVAAAGGTLEAGPRPGGGFRVLARLPTHGGGPQDSTGGGPR</sequence>
<dbReference type="CDD" id="cd16917">
    <property type="entry name" value="HATPase_UhpB-NarQ-NarX-like"/>
    <property type="match status" value="1"/>
</dbReference>
<evidence type="ECO:0000259" key="12">
    <source>
        <dbReference type="Pfam" id="PF07730"/>
    </source>
</evidence>
<evidence type="ECO:0000256" key="4">
    <source>
        <dbReference type="ARBA" id="ARBA00022679"/>
    </source>
</evidence>
<evidence type="ECO:0000256" key="9">
    <source>
        <dbReference type="SAM" id="MobiDB-lite"/>
    </source>
</evidence>
<feature type="transmembrane region" description="Helical" evidence="10">
    <location>
        <begin position="153"/>
        <end position="169"/>
    </location>
</feature>
<dbReference type="InterPro" id="IPR011712">
    <property type="entry name" value="Sig_transdc_His_kin_sub3_dim/P"/>
</dbReference>
<dbReference type="SUPFAM" id="SSF55874">
    <property type="entry name" value="ATPase domain of HSP90 chaperone/DNA topoisomerase II/histidine kinase"/>
    <property type="match status" value="1"/>
</dbReference>
<dbReference type="Gene3D" id="3.30.565.10">
    <property type="entry name" value="Histidine kinase-like ATPase, C-terminal domain"/>
    <property type="match status" value="1"/>
</dbReference>
<keyword evidence="8" id="KW-0902">Two-component regulatory system</keyword>
<evidence type="ECO:0000256" key="5">
    <source>
        <dbReference type="ARBA" id="ARBA00022741"/>
    </source>
</evidence>
<dbReference type="Gene3D" id="1.20.5.1930">
    <property type="match status" value="1"/>
</dbReference>
<evidence type="ECO:0000256" key="8">
    <source>
        <dbReference type="ARBA" id="ARBA00023012"/>
    </source>
</evidence>
<dbReference type="InterPro" id="IPR036890">
    <property type="entry name" value="HATPase_C_sf"/>
</dbReference>
<evidence type="ECO:0000256" key="1">
    <source>
        <dbReference type="ARBA" id="ARBA00000085"/>
    </source>
</evidence>
<keyword evidence="10" id="KW-0472">Membrane</keyword>
<keyword evidence="3" id="KW-0597">Phosphoprotein</keyword>
<comment type="caution">
    <text evidence="13">The sequence shown here is derived from an EMBL/GenBank/DDBJ whole genome shotgun (WGS) entry which is preliminary data.</text>
</comment>
<feature type="domain" description="Histidine kinase/HSP90-like ATPase" evidence="11">
    <location>
        <begin position="305"/>
        <end position="390"/>
    </location>
</feature>
<keyword evidence="7" id="KW-0067">ATP-binding</keyword>
<evidence type="ECO:0000256" key="7">
    <source>
        <dbReference type="ARBA" id="ARBA00022840"/>
    </source>
</evidence>
<evidence type="ECO:0000256" key="6">
    <source>
        <dbReference type="ARBA" id="ARBA00022777"/>
    </source>
</evidence>
<evidence type="ECO:0000256" key="2">
    <source>
        <dbReference type="ARBA" id="ARBA00012438"/>
    </source>
</evidence>
<organism evidence="13 14">
    <name type="scientific">Kitasatospora arboriphila</name>
    <dbReference type="NCBI Taxonomy" id="258052"/>
    <lineage>
        <taxon>Bacteria</taxon>
        <taxon>Bacillati</taxon>
        <taxon>Actinomycetota</taxon>
        <taxon>Actinomycetes</taxon>
        <taxon>Kitasatosporales</taxon>
        <taxon>Streptomycetaceae</taxon>
        <taxon>Kitasatospora</taxon>
    </lineage>
</organism>
<evidence type="ECO:0000313" key="13">
    <source>
        <dbReference type="EMBL" id="GAA1092763.1"/>
    </source>
</evidence>
<keyword evidence="4" id="KW-0808">Transferase</keyword>
<evidence type="ECO:0000256" key="10">
    <source>
        <dbReference type="SAM" id="Phobius"/>
    </source>
</evidence>
<dbReference type="Proteomes" id="UP001499987">
    <property type="component" value="Unassembled WGS sequence"/>
</dbReference>
<dbReference type="InterPro" id="IPR050482">
    <property type="entry name" value="Sensor_HK_TwoCompSys"/>
</dbReference>